<comment type="similarity">
    <text evidence="1">Belongs to the peroxin-13 family.</text>
</comment>
<reference evidence="16 17" key="1">
    <citation type="submission" date="2024-02" db="EMBL/GenBank/DDBJ databases">
        <title>De novo assembly and annotation of 12 fungi associated with fruit tree decline syndrome in Ontario, Canada.</title>
        <authorList>
            <person name="Sulman M."/>
            <person name="Ellouze W."/>
            <person name="Ilyukhin E."/>
        </authorList>
    </citation>
    <scope>NUCLEOTIDE SEQUENCE [LARGE SCALE GENOMIC DNA]</scope>
    <source>
        <strain evidence="16 17">M1-105</strain>
    </source>
</reference>
<protein>
    <recommendedName>
        <fullName evidence="11">Peroxisomal membrane protein PEX13</fullName>
    </recommendedName>
    <alternativeName>
        <fullName evidence="10">Peroxin-13</fullName>
    </alternativeName>
</protein>
<dbReference type="Proteomes" id="UP001521116">
    <property type="component" value="Unassembled WGS sequence"/>
</dbReference>
<evidence type="ECO:0000256" key="6">
    <source>
        <dbReference type="ARBA" id="ARBA00022989"/>
    </source>
</evidence>
<dbReference type="PANTHER" id="PTHR19332">
    <property type="entry name" value="PEROXISOMAL MEMBRANE PROTEIN PEX13"/>
    <property type="match status" value="1"/>
</dbReference>
<dbReference type="CDD" id="cd11771">
    <property type="entry name" value="SH3_Pex13p_fungal"/>
    <property type="match status" value="1"/>
</dbReference>
<feature type="region of interest" description="Disordered" evidence="14">
    <location>
        <begin position="409"/>
        <end position="461"/>
    </location>
</feature>
<dbReference type="InterPro" id="IPR007223">
    <property type="entry name" value="Peroxin-13_N"/>
</dbReference>
<organism evidence="16 17">
    <name type="scientific">Neofusicoccum ribis</name>
    <dbReference type="NCBI Taxonomy" id="45134"/>
    <lineage>
        <taxon>Eukaryota</taxon>
        <taxon>Fungi</taxon>
        <taxon>Dikarya</taxon>
        <taxon>Ascomycota</taxon>
        <taxon>Pezizomycotina</taxon>
        <taxon>Dothideomycetes</taxon>
        <taxon>Dothideomycetes incertae sedis</taxon>
        <taxon>Botryosphaeriales</taxon>
        <taxon>Botryosphaeriaceae</taxon>
        <taxon>Neofusicoccum</taxon>
    </lineage>
</organism>
<dbReference type="InterPro" id="IPR035463">
    <property type="entry name" value="Pex13"/>
</dbReference>
<evidence type="ECO:0000256" key="7">
    <source>
        <dbReference type="ARBA" id="ARBA00023010"/>
    </source>
</evidence>
<feature type="compositionally biased region" description="Low complexity" evidence="14">
    <location>
        <begin position="43"/>
        <end position="68"/>
    </location>
</feature>
<feature type="compositionally biased region" description="Low complexity" evidence="14">
    <location>
        <begin position="409"/>
        <end position="423"/>
    </location>
</feature>
<evidence type="ECO:0000259" key="15">
    <source>
        <dbReference type="PROSITE" id="PS50002"/>
    </source>
</evidence>
<accession>A0ABR3T4H5</accession>
<comment type="subcellular location">
    <subcellularLocation>
        <location evidence="12">Peroxisome membrane</location>
    </subcellularLocation>
</comment>
<keyword evidence="4" id="KW-0812">Transmembrane</keyword>
<evidence type="ECO:0000256" key="3">
    <source>
        <dbReference type="ARBA" id="ARBA00022448"/>
    </source>
</evidence>
<evidence type="ECO:0000313" key="17">
    <source>
        <dbReference type="Proteomes" id="UP001521116"/>
    </source>
</evidence>
<dbReference type="Pfam" id="PF07653">
    <property type="entry name" value="SH3_2"/>
    <property type="match status" value="1"/>
</dbReference>
<dbReference type="InterPro" id="IPR001452">
    <property type="entry name" value="SH3_domain"/>
</dbReference>
<evidence type="ECO:0000256" key="12">
    <source>
        <dbReference type="ARBA" id="ARBA00046271"/>
    </source>
</evidence>
<keyword evidence="6" id="KW-1133">Transmembrane helix</keyword>
<evidence type="ECO:0000313" key="16">
    <source>
        <dbReference type="EMBL" id="KAL1634367.1"/>
    </source>
</evidence>
<dbReference type="Gene3D" id="2.30.30.40">
    <property type="entry name" value="SH3 Domains"/>
    <property type="match status" value="1"/>
</dbReference>
<name>A0ABR3T4H5_9PEZI</name>
<dbReference type="EMBL" id="JAJVDC020000016">
    <property type="protein sequence ID" value="KAL1634367.1"/>
    <property type="molecule type" value="Genomic_DNA"/>
</dbReference>
<evidence type="ECO:0000256" key="14">
    <source>
        <dbReference type="SAM" id="MobiDB-lite"/>
    </source>
</evidence>
<dbReference type="PROSITE" id="PS50002">
    <property type="entry name" value="SH3"/>
    <property type="match status" value="1"/>
</dbReference>
<comment type="caution">
    <text evidence="16">The sequence shown here is derived from an EMBL/GenBank/DDBJ whole genome shotgun (WGS) entry which is preliminary data.</text>
</comment>
<keyword evidence="9" id="KW-0576">Peroxisome</keyword>
<dbReference type="PANTHER" id="PTHR19332:SF1">
    <property type="entry name" value="PEROXISOMAL MEMBRANE PROTEIN PEX13"/>
    <property type="match status" value="1"/>
</dbReference>
<dbReference type="InterPro" id="IPR036028">
    <property type="entry name" value="SH3-like_dom_sf"/>
</dbReference>
<dbReference type="SUPFAM" id="SSF50044">
    <property type="entry name" value="SH3-domain"/>
    <property type="match status" value="1"/>
</dbReference>
<feature type="compositionally biased region" description="Polar residues" evidence="14">
    <location>
        <begin position="74"/>
        <end position="90"/>
    </location>
</feature>
<keyword evidence="7" id="KW-0811">Translocation</keyword>
<keyword evidence="17" id="KW-1185">Reference proteome</keyword>
<sequence length="480" mass="50660">MASPPKPWERAGAGGTSTGKCAWAPAPTLRPLADDANRRTNFVPGVTAAAPTSVASASPTSATTGSEPPALPSRPSTLNSTVNQNASNYSTMNRPLGGAYGSGYGSSYSSPYSSMGGMGGMYGGGYGSSMYGRSMYGGGMYGGGMGGYGMGGGMYGGMGGMGGMPGDPNNPQGLTQSFSNSTAATFQMLESIVGAFGGFAQMLESTYMATHSSFFAMVSVAEQFGNLRQTLGSVLGIFTLMRWFRTAIAKLTGRPPPASSKDLTPANFHSFNGRMPDGSPAPPRPSKKPFIMFMLTVIGLPYLMGKLIRAMARSQEEEERRRLEAMPADQQQQMDPAKLEFCRVMYDFTPDNANAVQGVDLTVKKGDLIAVLGKTDPMGNASEWWRCRSRDGRTGYLPSPYLEVIQRRQPQAQIQSASQAGSPNGSRAQTMTSSTGISRTGTMNGLAKPEAEKVPVKAPQIQGKAGDIGVESFQKNMFQS</sequence>
<dbReference type="Pfam" id="PF04088">
    <property type="entry name" value="Peroxin-13_N"/>
    <property type="match status" value="1"/>
</dbReference>
<gene>
    <name evidence="16" type="primary">PEX13</name>
    <name evidence="16" type="ORF">SLS56_002377</name>
</gene>
<evidence type="ECO:0000256" key="4">
    <source>
        <dbReference type="ARBA" id="ARBA00022692"/>
    </source>
</evidence>
<keyword evidence="2 13" id="KW-0728">SH3 domain</keyword>
<evidence type="ECO:0000256" key="1">
    <source>
        <dbReference type="ARBA" id="ARBA00006033"/>
    </source>
</evidence>
<feature type="domain" description="SH3" evidence="15">
    <location>
        <begin position="337"/>
        <end position="407"/>
    </location>
</feature>
<evidence type="ECO:0000256" key="8">
    <source>
        <dbReference type="ARBA" id="ARBA00023136"/>
    </source>
</evidence>
<proteinExistence type="inferred from homology"/>
<evidence type="ECO:0000256" key="9">
    <source>
        <dbReference type="ARBA" id="ARBA00023140"/>
    </source>
</evidence>
<keyword evidence="8" id="KW-0472">Membrane</keyword>
<evidence type="ECO:0000256" key="2">
    <source>
        <dbReference type="ARBA" id="ARBA00022443"/>
    </source>
</evidence>
<evidence type="ECO:0000256" key="11">
    <source>
        <dbReference type="ARBA" id="ARBA00034535"/>
    </source>
</evidence>
<evidence type="ECO:0000256" key="10">
    <source>
        <dbReference type="ARBA" id="ARBA00029693"/>
    </source>
</evidence>
<feature type="region of interest" description="Disordered" evidence="14">
    <location>
        <begin position="1"/>
        <end position="90"/>
    </location>
</feature>
<keyword evidence="5" id="KW-0653">Protein transport</keyword>
<evidence type="ECO:0000256" key="13">
    <source>
        <dbReference type="PROSITE-ProRule" id="PRU00192"/>
    </source>
</evidence>
<keyword evidence="3" id="KW-0813">Transport</keyword>
<dbReference type="SMART" id="SM00326">
    <property type="entry name" value="SH3"/>
    <property type="match status" value="1"/>
</dbReference>
<feature type="compositionally biased region" description="Polar residues" evidence="14">
    <location>
        <begin position="424"/>
        <end position="443"/>
    </location>
</feature>
<evidence type="ECO:0000256" key="5">
    <source>
        <dbReference type="ARBA" id="ARBA00022927"/>
    </source>
</evidence>